<dbReference type="AlphaFoldDB" id="A0A140DU84"/>
<dbReference type="Proteomes" id="UP000069771">
    <property type="component" value="Chromosome"/>
</dbReference>
<dbReference type="Proteomes" id="UP000186758">
    <property type="component" value="Unassembled WGS sequence"/>
</dbReference>
<sequence>MAHLTDNVEEGCSRIMNQIMQGYSLFCPVISVSGRQNQSMNAASLQSVQDMKQPGSHSEPGCFKYGVCSHS</sequence>
<gene>
    <name evidence="1" type="ORF">AALO17_10770</name>
    <name evidence="2" type="ORF">BO223_02060</name>
</gene>
<dbReference type="EMBL" id="CP011391">
    <property type="protein sequence ID" value="AMK54211.1"/>
    <property type="molecule type" value="Genomic_DNA"/>
</dbReference>
<dbReference type="KEGG" id="fro:AALO17_10770"/>
<name>A0A140DU84_9FIRM</name>
<evidence type="ECO:0000313" key="3">
    <source>
        <dbReference type="Proteomes" id="UP000069771"/>
    </source>
</evidence>
<reference evidence="2 4" key="2">
    <citation type="submission" date="2016-11" db="EMBL/GenBank/DDBJ databases">
        <title>Description of two novel members of the family Erysipelotrichaceae: Ileibacterium lipovorans gen. nov., sp. nov. and Dubosiella newyorkensis, gen. nov., sp. nov.</title>
        <authorList>
            <person name="Cox L.M."/>
            <person name="Sohn J."/>
            <person name="Tyrrell K.L."/>
            <person name="Citron D.M."/>
            <person name="Lawson P.A."/>
            <person name="Patel N.B."/>
            <person name="Iizumi T."/>
            <person name="Perez-Perez G.I."/>
            <person name="Goldstein E.J."/>
            <person name="Blaser M.J."/>
        </authorList>
    </citation>
    <scope>NUCLEOTIDE SEQUENCE [LARGE SCALE GENOMIC DNA]</scope>
    <source>
        <strain evidence="2 4">NYU-BL-K8</strain>
    </source>
</reference>
<keyword evidence="3" id="KW-1185">Reference proteome</keyword>
<evidence type="ECO:0000313" key="4">
    <source>
        <dbReference type="Proteomes" id="UP000186758"/>
    </source>
</evidence>
<organism evidence="1 3">
    <name type="scientific">Faecalibaculum rodentium</name>
    <dbReference type="NCBI Taxonomy" id="1702221"/>
    <lineage>
        <taxon>Bacteria</taxon>
        <taxon>Bacillati</taxon>
        <taxon>Bacillota</taxon>
        <taxon>Erysipelotrichia</taxon>
        <taxon>Erysipelotrichales</taxon>
        <taxon>Erysipelotrichaceae</taxon>
        <taxon>Faecalibaculum</taxon>
    </lineage>
</organism>
<dbReference type="STRING" id="1702221.AALO17_10770"/>
<evidence type="ECO:0000313" key="2">
    <source>
        <dbReference type="EMBL" id="OLU46523.1"/>
    </source>
</evidence>
<accession>A0A140DU84</accession>
<dbReference type="EMBL" id="MPJZ01000029">
    <property type="protein sequence ID" value="OLU46523.1"/>
    <property type="molecule type" value="Genomic_DNA"/>
</dbReference>
<protein>
    <submittedName>
        <fullName evidence="1">Uncharacterized protein</fullName>
    </submittedName>
</protein>
<evidence type="ECO:0000313" key="1">
    <source>
        <dbReference type="EMBL" id="AMK54211.1"/>
    </source>
</evidence>
<proteinExistence type="predicted"/>
<reference evidence="1 3" key="1">
    <citation type="journal article" date="2016" name="Gut Pathog.">
        <title>Whole genome sequencing of "Faecalibaculum rodentium" ALO17, isolated from C57BL/6J laboratory mouse feces.</title>
        <authorList>
            <person name="Lim S."/>
            <person name="Chang D.H."/>
            <person name="Ahn S."/>
            <person name="Kim B.C."/>
        </authorList>
    </citation>
    <scope>NUCLEOTIDE SEQUENCE [LARGE SCALE GENOMIC DNA]</scope>
    <source>
        <strain evidence="1 3">Alo17</strain>
    </source>
</reference>